<keyword evidence="3 6" id="KW-0812">Transmembrane</keyword>
<evidence type="ECO:0000256" key="4">
    <source>
        <dbReference type="ARBA" id="ARBA00022989"/>
    </source>
</evidence>
<name>A0ABW0NMV9_9MICO</name>
<accession>A0ABW0NMV9</accession>
<comment type="similarity">
    <text evidence="6">Belongs to the binding-protein-dependent transport system permease family.</text>
</comment>
<evidence type="ECO:0000256" key="3">
    <source>
        <dbReference type="ARBA" id="ARBA00022692"/>
    </source>
</evidence>
<feature type="transmembrane region" description="Helical" evidence="6">
    <location>
        <begin position="52"/>
        <end position="79"/>
    </location>
</feature>
<comment type="subcellular location">
    <subcellularLocation>
        <location evidence="6">Cell membrane</location>
        <topology evidence="6">Multi-pass membrane protein</topology>
    </subcellularLocation>
    <subcellularLocation>
        <location evidence="1">Membrane</location>
        <topology evidence="1">Multi-pass membrane protein</topology>
    </subcellularLocation>
</comment>
<keyword evidence="4 6" id="KW-1133">Transmembrane helix</keyword>
<evidence type="ECO:0000313" key="8">
    <source>
        <dbReference type="EMBL" id="MFC5501890.1"/>
    </source>
</evidence>
<feature type="transmembrane region" description="Helical" evidence="6">
    <location>
        <begin position="85"/>
        <end position="106"/>
    </location>
</feature>
<sequence length="231" mass="24163">MNWVWIGSNLGLIGGRIVEHLALTAPPIVVGLVLSIPLGYAANRSKVARSILLSLGGILYTIPSIALLVLVPVVLGLAILNPLNLVFALTIYAVAIMVRSAADAFASVSQDVQASATAIGFSRRQRFFAVELPLAVPVLLAGIRVVSVSTVSLASVGALTGIDQLGSFFTDAFQRSFPTEAIVGLVCILALAAVYDVILSQIGRAITPWNRTRKATMASPNVYAQPLGGSL</sequence>
<keyword evidence="2 6" id="KW-0813">Transport</keyword>
<dbReference type="Pfam" id="PF00528">
    <property type="entry name" value="BPD_transp_1"/>
    <property type="match status" value="1"/>
</dbReference>
<evidence type="ECO:0000259" key="7">
    <source>
        <dbReference type="PROSITE" id="PS50928"/>
    </source>
</evidence>
<evidence type="ECO:0000256" key="5">
    <source>
        <dbReference type="ARBA" id="ARBA00023136"/>
    </source>
</evidence>
<keyword evidence="9" id="KW-1185">Reference proteome</keyword>
<feature type="transmembrane region" description="Helical" evidence="6">
    <location>
        <begin position="127"/>
        <end position="146"/>
    </location>
</feature>
<dbReference type="CDD" id="cd06261">
    <property type="entry name" value="TM_PBP2"/>
    <property type="match status" value="1"/>
</dbReference>
<dbReference type="EMBL" id="JBHSMG010000001">
    <property type="protein sequence ID" value="MFC5501890.1"/>
    <property type="molecule type" value="Genomic_DNA"/>
</dbReference>
<comment type="caution">
    <text evidence="8">The sequence shown here is derived from an EMBL/GenBank/DDBJ whole genome shotgun (WGS) entry which is preliminary data.</text>
</comment>
<evidence type="ECO:0000256" key="6">
    <source>
        <dbReference type="RuleBase" id="RU363032"/>
    </source>
</evidence>
<gene>
    <name evidence="8" type="ORF">ACFPJ4_06505</name>
</gene>
<reference evidence="9" key="1">
    <citation type="journal article" date="2019" name="Int. J. Syst. Evol. Microbiol.">
        <title>The Global Catalogue of Microorganisms (GCM) 10K type strain sequencing project: providing services to taxonomists for standard genome sequencing and annotation.</title>
        <authorList>
            <consortium name="The Broad Institute Genomics Platform"/>
            <consortium name="The Broad Institute Genome Sequencing Center for Infectious Disease"/>
            <person name="Wu L."/>
            <person name="Ma J."/>
        </authorList>
    </citation>
    <scope>NUCLEOTIDE SEQUENCE [LARGE SCALE GENOMIC DNA]</scope>
    <source>
        <strain evidence="9">CGMCC 4.6997</strain>
    </source>
</reference>
<dbReference type="PROSITE" id="PS50928">
    <property type="entry name" value="ABC_TM1"/>
    <property type="match status" value="1"/>
</dbReference>
<protein>
    <submittedName>
        <fullName evidence="8">ABC transporter permease</fullName>
    </submittedName>
</protein>
<dbReference type="PANTHER" id="PTHR30177:SF4">
    <property type="entry name" value="OSMOPROTECTANT IMPORT PERMEASE PROTEIN OSMW"/>
    <property type="match status" value="1"/>
</dbReference>
<dbReference type="Gene3D" id="1.10.3720.10">
    <property type="entry name" value="MetI-like"/>
    <property type="match status" value="1"/>
</dbReference>
<evidence type="ECO:0000256" key="1">
    <source>
        <dbReference type="ARBA" id="ARBA00004141"/>
    </source>
</evidence>
<evidence type="ECO:0000313" key="9">
    <source>
        <dbReference type="Proteomes" id="UP001596039"/>
    </source>
</evidence>
<feature type="transmembrane region" description="Helical" evidence="6">
    <location>
        <begin position="20"/>
        <end position="40"/>
    </location>
</feature>
<keyword evidence="5 6" id="KW-0472">Membrane</keyword>
<dbReference type="RefSeq" id="WP_386739552.1">
    <property type="nucleotide sequence ID" value="NZ_JBHSMG010000001.1"/>
</dbReference>
<dbReference type="SUPFAM" id="SSF161098">
    <property type="entry name" value="MetI-like"/>
    <property type="match status" value="1"/>
</dbReference>
<dbReference type="PANTHER" id="PTHR30177">
    <property type="entry name" value="GLYCINE BETAINE/L-PROLINE TRANSPORT SYSTEM PERMEASE PROTEIN PROW"/>
    <property type="match status" value="1"/>
</dbReference>
<feature type="transmembrane region" description="Helical" evidence="6">
    <location>
        <begin position="181"/>
        <end position="199"/>
    </location>
</feature>
<feature type="domain" description="ABC transmembrane type-1" evidence="7">
    <location>
        <begin position="17"/>
        <end position="198"/>
    </location>
</feature>
<evidence type="ECO:0000256" key="2">
    <source>
        <dbReference type="ARBA" id="ARBA00022448"/>
    </source>
</evidence>
<proteinExistence type="inferred from homology"/>
<dbReference type="Proteomes" id="UP001596039">
    <property type="component" value="Unassembled WGS sequence"/>
</dbReference>
<organism evidence="8 9">
    <name type="scientific">Lysinimonas soli</name>
    <dbReference type="NCBI Taxonomy" id="1074233"/>
    <lineage>
        <taxon>Bacteria</taxon>
        <taxon>Bacillati</taxon>
        <taxon>Actinomycetota</taxon>
        <taxon>Actinomycetes</taxon>
        <taxon>Micrococcales</taxon>
        <taxon>Microbacteriaceae</taxon>
        <taxon>Lysinimonas</taxon>
    </lineage>
</organism>
<dbReference type="InterPro" id="IPR000515">
    <property type="entry name" value="MetI-like"/>
</dbReference>
<dbReference type="InterPro" id="IPR051204">
    <property type="entry name" value="ABC_transp_perm/SBD"/>
</dbReference>
<dbReference type="InterPro" id="IPR035906">
    <property type="entry name" value="MetI-like_sf"/>
</dbReference>